<protein>
    <submittedName>
        <fullName evidence="1">Uncharacterized protein</fullName>
    </submittedName>
</protein>
<evidence type="ECO:0000313" key="2">
    <source>
        <dbReference type="Proteomes" id="UP000237447"/>
    </source>
</evidence>
<dbReference type="AlphaFoldDB" id="A0AAE5S1H8"/>
<gene>
    <name evidence="1" type="ORF">CPJ18_02395</name>
</gene>
<reference evidence="1 2" key="1">
    <citation type="journal article" date="2018" name="Syst. Appl. Microbiol.">
        <title>Agrobacterium rosae sp. nov., isolated from galls on different agricultural crops.</title>
        <authorList>
            <person name="Kuzmanovic N."/>
            <person name="Pulawska J."/>
            <person name="Smalla K."/>
            <person name="Nesme X."/>
        </authorList>
    </citation>
    <scope>NUCLEOTIDE SEQUENCE [LARGE SCALE GENOMIC DNA]</scope>
    <source>
        <strain evidence="1 2">NCPPB 1650</strain>
    </source>
</reference>
<name>A0AAE5S1H8_9HYPH</name>
<accession>A0AAE5S1H8</accession>
<comment type="caution">
    <text evidence="1">The sequence shown here is derived from an EMBL/GenBank/DDBJ whole genome shotgun (WGS) entry which is preliminary data.</text>
</comment>
<organism evidence="1 2">
    <name type="scientific">Agrobacterium rosae</name>
    <dbReference type="NCBI Taxonomy" id="1972867"/>
    <lineage>
        <taxon>Bacteria</taxon>
        <taxon>Pseudomonadati</taxon>
        <taxon>Pseudomonadota</taxon>
        <taxon>Alphaproteobacteria</taxon>
        <taxon>Hyphomicrobiales</taxon>
        <taxon>Rhizobiaceae</taxon>
        <taxon>Rhizobium/Agrobacterium group</taxon>
        <taxon>Agrobacterium</taxon>
    </lineage>
</organism>
<proteinExistence type="predicted"/>
<dbReference type="RefSeq" id="WP_103656836.1">
    <property type="nucleotide sequence ID" value="NZ_NXEJ01000001.1"/>
</dbReference>
<sequence length="205" mass="22757">MTELTDLIGKRRLDAVDFDNEQVKELYGDGYEDSSVCRFRLDGVVYIAIEDPDDGYRSSMRNLTVANDATMKNVFPSVEVLGRHRTTGEYGETDDVLELIDTITGKVVLEVGTDNSDDYYPSFVASFHPENMSTNADIEAAEKKAAEGWIEWKGGDCPVSGETLVVIQAEFGPDQEPARADDWAWDSDRPKRDQITAYRVVGAAA</sequence>
<dbReference type="GeneID" id="86878222"/>
<evidence type="ECO:0000313" key="1">
    <source>
        <dbReference type="EMBL" id="POO54367.1"/>
    </source>
</evidence>
<dbReference type="Proteomes" id="UP000237447">
    <property type="component" value="Unassembled WGS sequence"/>
</dbReference>
<dbReference type="EMBL" id="NXEJ01000001">
    <property type="protein sequence ID" value="POO54367.1"/>
    <property type="molecule type" value="Genomic_DNA"/>
</dbReference>